<dbReference type="Gene3D" id="2.60.40.10">
    <property type="entry name" value="Immunoglobulins"/>
    <property type="match status" value="5"/>
</dbReference>
<dbReference type="SMART" id="SM00060">
    <property type="entry name" value="FN3"/>
    <property type="match status" value="4"/>
</dbReference>
<reference evidence="3" key="1">
    <citation type="submission" date="2023-09" db="UniProtKB">
        <authorList>
            <consortium name="Ensembl"/>
        </authorList>
    </citation>
    <scope>IDENTIFICATION</scope>
</reference>
<feature type="domain" description="Fibronectin type-III" evidence="2">
    <location>
        <begin position="56"/>
        <end position="150"/>
    </location>
</feature>
<dbReference type="SUPFAM" id="SSF49265">
    <property type="entry name" value="Fibronectin type III"/>
    <property type="match status" value="4"/>
</dbReference>
<evidence type="ECO:0000256" key="1">
    <source>
        <dbReference type="ARBA" id="ARBA00022737"/>
    </source>
</evidence>
<dbReference type="PROSITE" id="PS50853">
    <property type="entry name" value="FN3"/>
    <property type="match status" value="2"/>
</dbReference>
<feature type="domain" description="Fibronectin type-III" evidence="2">
    <location>
        <begin position="274"/>
        <end position="357"/>
    </location>
</feature>
<dbReference type="GeneTree" id="ENSGT00940000173262"/>
<dbReference type="PANTHER" id="PTHR46708:SF2">
    <property type="entry name" value="FIBRONECTIN TYPE-III DOMAIN-CONTAINING PROTEIN"/>
    <property type="match status" value="1"/>
</dbReference>
<dbReference type="Ensembl" id="ENSSPAT00000026840.1">
    <property type="protein sequence ID" value="ENSSPAP00000026409.1"/>
    <property type="gene ID" value="ENSSPAG00000019916.1"/>
</dbReference>
<dbReference type="InterPro" id="IPR013783">
    <property type="entry name" value="Ig-like_fold"/>
</dbReference>
<keyword evidence="1" id="KW-0677">Repeat</keyword>
<evidence type="ECO:0000259" key="2">
    <source>
        <dbReference type="PROSITE" id="PS50853"/>
    </source>
</evidence>
<dbReference type="InterPro" id="IPR003961">
    <property type="entry name" value="FN3_dom"/>
</dbReference>
<evidence type="ECO:0000313" key="3">
    <source>
        <dbReference type="Ensembl" id="ENSSPAP00000026409.1"/>
    </source>
</evidence>
<dbReference type="InterPro" id="IPR050991">
    <property type="entry name" value="ECM_Regulatory_Proteins"/>
</dbReference>
<protein>
    <recommendedName>
        <fullName evidence="2">Fibronectin type-III domain-containing protein</fullName>
    </recommendedName>
</protein>
<organism evidence="3">
    <name type="scientific">Stegastes partitus</name>
    <name type="common">bicolor damselfish</name>
    <dbReference type="NCBI Taxonomy" id="144197"/>
    <lineage>
        <taxon>Eukaryota</taxon>
        <taxon>Metazoa</taxon>
        <taxon>Chordata</taxon>
        <taxon>Craniata</taxon>
        <taxon>Vertebrata</taxon>
        <taxon>Euteleostomi</taxon>
        <taxon>Actinopterygii</taxon>
        <taxon>Neopterygii</taxon>
        <taxon>Teleostei</taxon>
        <taxon>Neoteleostei</taxon>
        <taxon>Acanthomorphata</taxon>
        <taxon>Ovalentaria</taxon>
        <taxon>Pomacentridae</taxon>
        <taxon>Stegastes</taxon>
    </lineage>
</organism>
<dbReference type="Pfam" id="PF00041">
    <property type="entry name" value="fn3"/>
    <property type="match status" value="2"/>
</dbReference>
<dbReference type="PANTHER" id="PTHR46708">
    <property type="entry name" value="TENASCIN"/>
    <property type="match status" value="1"/>
</dbReference>
<dbReference type="CDD" id="cd00063">
    <property type="entry name" value="FN3"/>
    <property type="match status" value="3"/>
</dbReference>
<accession>A0A3B5B8I6</accession>
<name>A0A3B5B8I6_9TELE</name>
<proteinExistence type="predicted"/>
<sequence>MASDLSLQETVAANQRTFTARELRSGTDYLVTVIAQYPNSVGESASAKQRTRSLPGVSSLRLVQAGFFSLSVGWDVPSSAVQGYRLTYGPRVGTMPGMSAQLLEQSLAADSTSVTLESLQPDTEYVISLYPLFPRNSASPSVLNARIDPAFVLDTVHFCDAVSLWWELTNDCTYCLHVSRFMFLLVSVRLEAVQQLSVDTVSEGSVRVRWRGVSGARAYRLVWGPFTGQDKGHRLRTSFTSYHEGLVIGVAAVVGQRVGEVATLSARTNPHGGGLSGLRVVDVTSQRIRITWSPTARATGYRITWLETTRTVGADVSSYAIDGLQSNSAYSVQVSALSGSREGIPSTLTIRTGILLNHPVSIIVVVVRVTWVGVQGATSYRVSWKRTDGEVLWPAVLFGIILSHSSVDLDRLDPGAQYEVQVMALVQNREGTPVSVRVTTRESCLPALCRDTSPGLSVTLPSSSSSYQVTGLRLGRRYRFSVRPSFQSGMGRESFVDERTGNTHDTLFPVLPLPTDT</sequence>
<dbReference type="InterPro" id="IPR036116">
    <property type="entry name" value="FN3_sf"/>
</dbReference>
<dbReference type="STRING" id="144197.ENSSPAP00000026409"/>
<dbReference type="AlphaFoldDB" id="A0A3B5B8I6"/>